<keyword evidence="3 5" id="KW-1133">Transmembrane helix</keyword>
<dbReference type="InterPro" id="IPR020846">
    <property type="entry name" value="MFS_dom"/>
</dbReference>
<dbReference type="GO" id="GO:0022857">
    <property type="term" value="F:transmembrane transporter activity"/>
    <property type="evidence" value="ECO:0007669"/>
    <property type="project" value="InterPro"/>
</dbReference>
<evidence type="ECO:0000313" key="8">
    <source>
        <dbReference type="Proteomes" id="UP000326554"/>
    </source>
</evidence>
<dbReference type="AlphaFoldDB" id="A0A5J5GKH2"/>
<feature type="transmembrane region" description="Helical" evidence="5">
    <location>
        <begin position="200"/>
        <end position="224"/>
    </location>
</feature>
<keyword evidence="2 5" id="KW-0812">Transmembrane</keyword>
<feature type="transmembrane region" description="Helical" evidence="5">
    <location>
        <begin position="266"/>
        <end position="285"/>
    </location>
</feature>
<feature type="transmembrane region" description="Helical" evidence="5">
    <location>
        <begin position="134"/>
        <end position="151"/>
    </location>
</feature>
<feature type="transmembrane region" description="Helical" evidence="5">
    <location>
        <begin position="39"/>
        <end position="63"/>
    </location>
</feature>
<dbReference type="InterPro" id="IPR051788">
    <property type="entry name" value="MFS_Transporter"/>
</dbReference>
<dbReference type="PANTHER" id="PTHR23514">
    <property type="entry name" value="BYPASS OF STOP CODON PROTEIN 6"/>
    <property type="match status" value="1"/>
</dbReference>
<evidence type="ECO:0000256" key="4">
    <source>
        <dbReference type="ARBA" id="ARBA00023136"/>
    </source>
</evidence>
<accession>A0A5J5GKH2</accession>
<proteinExistence type="predicted"/>
<name>A0A5J5GKH2_9RHOB</name>
<dbReference type="InterPro" id="IPR036259">
    <property type="entry name" value="MFS_trans_sf"/>
</dbReference>
<feature type="transmembrane region" description="Helical" evidence="5">
    <location>
        <begin position="92"/>
        <end position="113"/>
    </location>
</feature>
<feature type="transmembrane region" description="Helical" evidence="5">
    <location>
        <begin position="9"/>
        <end position="27"/>
    </location>
</feature>
<feature type="transmembrane region" description="Helical" evidence="5">
    <location>
        <begin position="157"/>
        <end position="179"/>
    </location>
</feature>
<dbReference type="GO" id="GO:0016020">
    <property type="term" value="C:membrane"/>
    <property type="evidence" value="ECO:0007669"/>
    <property type="project" value="UniProtKB-SubCell"/>
</dbReference>
<feature type="transmembrane region" description="Helical" evidence="5">
    <location>
        <begin position="291"/>
        <end position="314"/>
    </location>
</feature>
<dbReference type="InterPro" id="IPR011701">
    <property type="entry name" value="MFS"/>
</dbReference>
<feature type="domain" description="Major facilitator superfamily (MFS) profile" evidence="6">
    <location>
        <begin position="5"/>
        <end position="378"/>
    </location>
</feature>
<dbReference type="CDD" id="cd17393">
    <property type="entry name" value="MFS_MosC_like"/>
    <property type="match status" value="1"/>
</dbReference>
<evidence type="ECO:0000313" key="7">
    <source>
        <dbReference type="EMBL" id="KAA9008163.1"/>
    </source>
</evidence>
<dbReference type="PROSITE" id="PS50850">
    <property type="entry name" value="MFS"/>
    <property type="match status" value="1"/>
</dbReference>
<dbReference type="SUPFAM" id="SSF103473">
    <property type="entry name" value="MFS general substrate transporter"/>
    <property type="match status" value="1"/>
</dbReference>
<gene>
    <name evidence="7" type="ORF">F3S47_11735</name>
</gene>
<dbReference type="Gene3D" id="1.20.1250.20">
    <property type="entry name" value="MFS general substrate transporter like domains"/>
    <property type="match status" value="1"/>
</dbReference>
<comment type="caution">
    <text evidence="7">The sequence shown here is derived from an EMBL/GenBank/DDBJ whole genome shotgun (WGS) entry which is preliminary data.</text>
</comment>
<dbReference type="PANTHER" id="PTHR23514:SF13">
    <property type="entry name" value="INNER MEMBRANE PROTEIN YBJJ"/>
    <property type="match status" value="1"/>
</dbReference>
<protein>
    <submittedName>
        <fullName evidence="7">MFS transporter</fullName>
    </submittedName>
</protein>
<dbReference type="Pfam" id="PF07690">
    <property type="entry name" value="MFS_1"/>
    <property type="match status" value="1"/>
</dbReference>
<keyword evidence="4 5" id="KW-0472">Membrane</keyword>
<keyword evidence="8" id="KW-1185">Reference proteome</keyword>
<evidence type="ECO:0000256" key="3">
    <source>
        <dbReference type="ARBA" id="ARBA00022989"/>
    </source>
</evidence>
<feature type="transmembrane region" description="Helical" evidence="5">
    <location>
        <begin position="236"/>
        <end position="254"/>
    </location>
</feature>
<sequence>MRLTDAHRVMAAFALHGITVGTLYARLPEIQAALGLTEALFGLALMALPAGVILGNFAVAPLVEKLGPRLLMLGGLPVFAALTVGVALSPGFSALCLALFVFGLGLALGNLAINLEADRYEARSATRVMNRCHGWWGIGFLAASLVSAGLIELGVAPAVHFTGLAVLEAGGALLVLRSLTESPSRDGSGKQKRFAIPGRAALAIGGFAAAGIVMEGVARSWGVIYLRDALGVREALAALALPAVIGTLTLGRFLADRVVARRGALWVGRGMALLTAAGLGIIVLAPAAWVALLGFAVLGLGICVAVPLGFSAAAQQPGRPAAETMAAFALISTVLSFVGPPAFGALAEVAGFRVAMAAFLPLALLAWAFAPVLTGARK</sequence>
<feature type="transmembrane region" description="Helical" evidence="5">
    <location>
        <begin position="326"/>
        <end position="346"/>
    </location>
</feature>
<reference evidence="7 8" key="1">
    <citation type="submission" date="2019-09" db="EMBL/GenBank/DDBJ databases">
        <authorList>
            <person name="Park J.-S."/>
            <person name="Choi H.-J."/>
        </authorList>
    </citation>
    <scope>NUCLEOTIDE SEQUENCE [LARGE SCALE GENOMIC DNA]</scope>
    <source>
        <strain evidence="7 8">176SS1-4</strain>
    </source>
</reference>
<feature type="transmembrane region" description="Helical" evidence="5">
    <location>
        <begin position="70"/>
        <end position="86"/>
    </location>
</feature>
<dbReference type="Proteomes" id="UP000326554">
    <property type="component" value="Unassembled WGS sequence"/>
</dbReference>
<dbReference type="EMBL" id="VYQE01000003">
    <property type="protein sequence ID" value="KAA9008163.1"/>
    <property type="molecule type" value="Genomic_DNA"/>
</dbReference>
<evidence type="ECO:0000256" key="1">
    <source>
        <dbReference type="ARBA" id="ARBA00004141"/>
    </source>
</evidence>
<evidence type="ECO:0000256" key="2">
    <source>
        <dbReference type="ARBA" id="ARBA00022692"/>
    </source>
</evidence>
<feature type="transmembrane region" description="Helical" evidence="5">
    <location>
        <begin position="352"/>
        <end position="373"/>
    </location>
</feature>
<comment type="subcellular location">
    <subcellularLocation>
        <location evidence="1">Membrane</location>
        <topology evidence="1">Multi-pass membrane protein</topology>
    </subcellularLocation>
</comment>
<evidence type="ECO:0000259" key="6">
    <source>
        <dbReference type="PROSITE" id="PS50850"/>
    </source>
</evidence>
<dbReference type="RefSeq" id="WP_150445446.1">
    <property type="nucleotide sequence ID" value="NZ_VYQE01000003.1"/>
</dbReference>
<evidence type="ECO:0000256" key="5">
    <source>
        <dbReference type="SAM" id="Phobius"/>
    </source>
</evidence>
<organism evidence="7 8">
    <name type="scientific">Histidinibacterium aquaticum</name>
    <dbReference type="NCBI Taxonomy" id="2613962"/>
    <lineage>
        <taxon>Bacteria</taxon>
        <taxon>Pseudomonadati</taxon>
        <taxon>Pseudomonadota</taxon>
        <taxon>Alphaproteobacteria</taxon>
        <taxon>Rhodobacterales</taxon>
        <taxon>Paracoccaceae</taxon>
        <taxon>Histidinibacterium</taxon>
    </lineage>
</organism>